<evidence type="ECO:0000313" key="2">
    <source>
        <dbReference type="Proteomes" id="UP000238836"/>
    </source>
</evidence>
<gene>
    <name evidence="1" type="ORF">CLV36_11437</name>
</gene>
<name>A0ABX5EKP4_9BACL</name>
<sequence>MNDKKGFVCSTCGEYHDELPMSYRSPAPYYWFLINTDEPEKRHKLTSDLCVIDNKHFFIRGCIEIPVEGQKQPFIWDVWVSLSQENFERSIKLWNEKGREEKLEPMFGWLSTSLPNYPETLNLKTMVHTRQVGISPYIELEPTEHPLAVEQREGITLARVKEIAEEICNSNSESETENS</sequence>
<comment type="caution">
    <text evidence="1">The sequence shown here is derived from an EMBL/GenBank/DDBJ whole genome shotgun (WGS) entry which is preliminary data.</text>
</comment>
<dbReference type="Pfam" id="PF09965">
    <property type="entry name" value="DUF2199"/>
    <property type="match status" value="1"/>
</dbReference>
<protein>
    <recommendedName>
        <fullName evidence="3">DUF2199 domain-containing protein</fullName>
    </recommendedName>
</protein>
<proteinExistence type="predicted"/>
<accession>A0ABX5EKP4</accession>
<organism evidence="1 2">
    <name type="scientific">Laceyella sediminis</name>
    <dbReference type="NCBI Taxonomy" id="573074"/>
    <lineage>
        <taxon>Bacteria</taxon>
        <taxon>Bacillati</taxon>
        <taxon>Bacillota</taxon>
        <taxon>Bacilli</taxon>
        <taxon>Bacillales</taxon>
        <taxon>Thermoactinomycetaceae</taxon>
        <taxon>Laceyella</taxon>
    </lineage>
</organism>
<keyword evidence="2" id="KW-1185">Reference proteome</keyword>
<dbReference type="Proteomes" id="UP000238836">
    <property type="component" value="Unassembled WGS sequence"/>
</dbReference>
<evidence type="ECO:0000313" key="1">
    <source>
        <dbReference type="EMBL" id="PRZ12373.1"/>
    </source>
</evidence>
<reference evidence="1 2" key="1">
    <citation type="submission" date="2018-03" db="EMBL/GenBank/DDBJ databases">
        <title>Genomic Encyclopedia of Archaeal and Bacterial Type Strains, Phase II (KMG-II): from individual species to whole genera.</title>
        <authorList>
            <person name="Goeker M."/>
        </authorList>
    </citation>
    <scope>NUCLEOTIDE SEQUENCE [LARGE SCALE GENOMIC DNA]</scope>
    <source>
        <strain evidence="1 2">RHA1</strain>
    </source>
</reference>
<dbReference type="RefSeq" id="WP_281257263.1">
    <property type="nucleotide sequence ID" value="NZ_PVTZ01000014.1"/>
</dbReference>
<dbReference type="EMBL" id="PVTZ01000014">
    <property type="protein sequence ID" value="PRZ12373.1"/>
    <property type="molecule type" value="Genomic_DNA"/>
</dbReference>
<dbReference type="InterPro" id="IPR018697">
    <property type="entry name" value="DUF2199"/>
</dbReference>
<evidence type="ECO:0008006" key="3">
    <source>
        <dbReference type="Google" id="ProtNLM"/>
    </source>
</evidence>